<dbReference type="PANTHER" id="PTHR11461:SF129">
    <property type="entry name" value="SERPIN E3"/>
    <property type="match status" value="1"/>
</dbReference>
<protein>
    <submittedName>
        <fullName evidence="5">Serpin E3</fullName>
    </submittedName>
</protein>
<dbReference type="Pfam" id="PF00079">
    <property type="entry name" value="Serpin"/>
    <property type="match status" value="2"/>
</dbReference>
<dbReference type="InterPro" id="IPR023795">
    <property type="entry name" value="Serpin_CS"/>
</dbReference>
<dbReference type="OrthoDB" id="8179360at2759"/>
<dbReference type="Gene3D" id="2.30.39.10">
    <property type="entry name" value="Alpha-1-antitrypsin, domain 1"/>
    <property type="match status" value="1"/>
</dbReference>
<dbReference type="InterPro" id="IPR042178">
    <property type="entry name" value="Serpin_sf_1"/>
</dbReference>
<evidence type="ECO:0000256" key="2">
    <source>
        <dbReference type="SAM" id="SignalP"/>
    </source>
</evidence>
<dbReference type="GO" id="GO:0004867">
    <property type="term" value="F:serine-type endopeptidase inhibitor activity"/>
    <property type="evidence" value="ECO:0000318"/>
    <property type="project" value="GO_Central"/>
</dbReference>
<dbReference type="InterPro" id="IPR000215">
    <property type="entry name" value="Serpin_fam"/>
</dbReference>
<dbReference type="AlphaFoldDB" id="A0A8J1J510"/>
<dbReference type="InterPro" id="IPR031172">
    <property type="entry name" value="Serpin_E3"/>
</dbReference>
<dbReference type="AGR" id="Xenbase:XB-GENE-6044687"/>
<dbReference type="FunFam" id="2.10.310.10:FF:000001">
    <property type="entry name" value="Serpin family A member 1"/>
    <property type="match status" value="1"/>
</dbReference>
<keyword evidence="4" id="KW-1185">Reference proteome</keyword>
<dbReference type="GO" id="GO:0005615">
    <property type="term" value="C:extracellular space"/>
    <property type="evidence" value="ECO:0000318"/>
    <property type="project" value="GO_Central"/>
</dbReference>
<dbReference type="PROSITE" id="PS00284">
    <property type="entry name" value="SERPIN"/>
    <property type="match status" value="1"/>
</dbReference>
<dbReference type="Gene3D" id="3.30.497.10">
    <property type="entry name" value="Antithrombin, subunit I, domain 2"/>
    <property type="match status" value="2"/>
</dbReference>
<accession>A0A8J1J510</accession>
<dbReference type="InterPro" id="IPR042185">
    <property type="entry name" value="Serpin_sf_2"/>
</dbReference>
<dbReference type="KEGG" id="xtr:100497951"/>
<dbReference type="InterPro" id="IPR036186">
    <property type="entry name" value="Serpin_sf"/>
</dbReference>
<comment type="similarity">
    <text evidence="1">Belongs to the serpin family.</text>
</comment>
<dbReference type="SUPFAM" id="SSF56574">
    <property type="entry name" value="Serpins"/>
    <property type="match status" value="1"/>
</dbReference>
<dbReference type="RefSeq" id="XP_031752090.1">
    <property type="nucleotide sequence ID" value="XM_031896230.1"/>
</dbReference>
<feature type="chain" id="PRO_5035295203" evidence="2">
    <location>
        <begin position="23"/>
        <end position="450"/>
    </location>
</feature>
<dbReference type="PANTHER" id="PTHR11461">
    <property type="entry name" value="SERINE PROTEASE INHIBITOR, SERPIN"/>
    <property type="match status" value="1"/>
</dbReference>
<evidence type="ECO:0000313" key="5">
    <source>
        <dbReference type="RefSeq" id="XP_031752090.1"/>
    </source>
</evidence>
<evidence type="ECO:0000313" key="6">
    <source>
        <dbReference type="Xenbase" id="XB-GENE-6044687"/>
    </source>
</evidence>
<feature type="domain" description="Serpin" evidence="3">
    <location>
        <begin position="39"/>
        <end position="448"/>
    </location>
</feature>
<name>A0A8J1J510_XENTR</name>
<sequence length="450" mass="50236">MSSLHRACFIVSLLCCYCSSMASCISYDKLRELNLHFAVRLYQTLVNMENRTNLVVSPSSVASSLGLLQFGAQGNTFAQMESILGYNVHDVTVQDFMETMFSGLANSSQGTAIHLACALFIQTGTTFSPRFIQYAALWANSSLQLANFSEPGMTATQINQWVSSNTGGEYPQYLVPISCPYAHEAHYILLYLARLRVYKLYLQLIIICQMALTCGIQPLVPCDEFGPVFPQIALVSTMYFKSTWKTKFSFTDTQTLPFISTDGSTIKVPMMHQTADVNYGQFETPSLKRFTVVELPYIGNTVSMFVVRPSDRNTPLSCIEANLTSKSMAQWANSMKRMKMDVFLPRFRLQSHSNLRNVLPALGATDLFDPWKANFKGISEQSGLYISQAIHKAEIEVAEGGTRASGVTAMVLLKRSRMPVFKADRPFFFFLRQASSGSILFIGRVTNPLE</sequence>
<dbReference type="CTD" id="647174"/>
<organism evidence="4 5">
    <name type="scientific">Xenopus tropicalis</name>
    <name type="common">Western clawed frog</name>
    <name type="synonym">Silurana tropicalis</name>
    <dbReference type="NCBI Taxonomy" id="8364"/>
    <lineage>
        <taxon>Eukaryota</taxon>
        <taxon>Metazoa</taxon>
        <taxon>Chordata</taxon>
        <taxon>Craniata</taxon>
        <taxon>Vertebrata</taxon>
        <taxon>Euteleostomi</taxon>
        <taxon>Amphibia</taxon>
        <taxon>Batrachia</taxon>
        <taxon>Anura</taxon>
        <taxon>Pipoidea</taxon>
        <taxon>Pipidae</taxon>
        <taxon>Xenopodinae</taxon>
        <taxon>Xenopus</taxon>
        <taxon>Silurana</taxon>
    </lineage>
</organism>
<feature type="signal peptide" evidence="2">
    <location>
        <begin position="1"/>
        <end position="22"/>
    </location>
</feature>
<dbReference type="OMA" id="KGNCISY"/>
<dbReference type="SMART" id="SM00093">
    <property type="entry name" value="SERPIN"/>
    <property type="match status" value="1"/>
</dbReference>
<dbReference type="InterPro" id="IPR023796">
    <property type="entry name" value="Serpin_dom"/>
</dbReference>
<evidence type="ECO:0000313" key="4">
    <source>
        <dbReference type="Proteomes" id="UP000008143"/>
    </source>
</evidence>
<keyword evidence="2" id="KW-0732">Signal</keyword>
<gene>
    <name evidence="5 6" type="primary">serpine3</name>
</gene>
<dbReference type="GeneID" id="100497951"/>
<reference evidence="5" key="1">
    <citation type="submission" date="2025-08" db="UniProtKB">
        <authorList>
            <consortium name="RefSeq"/>
        </authorList>
    </citation>
    <scope>IDENTIFICATION</scope>
    <source>
        <strain evidence="5">Nigerian</strain>
        <tissue evidence="5">Liver and blood</tissue>
    </source>
</reference>
<dbReference type="Xenbase" id="XB-GENE-6044687">
    <property type="gene designation" value="serpine3"/>
</dbReference>
<evidence type="ECO:0000259" key="3">
    <source>
        <dbReference type="SMART" id="SM00093"/>
    </source>
</evidence>
<dbReference type="PROSITE" id="PS51257">
    <property type="entry name" value="PROKAR_LIPOPROTEIN"/>
    <property type="match status" value="1"/>
</dbReference>
<dbReference type="CDD" id="cd19574">
    <property type="entry name" value="serpinE3"/>
    <property type="match status" value="1"/>
</dbReference>
<evidence type="ECO:0000256" key="1">
    <source>
        <dbReference type="RuleBase" id="RU000411"/>
    </source>
</evidence>
<proteinExistence type="inferred from homology"/>
<dbReference type="Proteomes" id="UP000008143">
    <property type="component" value="Chromosome 2"/>
</dbReference>